<reference evidence="3 4" key="1">
    <citation type="submission" date="2017-07" db="EMBL/GenBank/DDBJ databases">
        <title>Leptospira spp. isolated from tropical soils.</title>
        <authorList>
            <person name="Thibeaux R."/>
            <person name="Iraola G."/>
            <person name="Ferres I."/>
            <person name="Bierque E."/>
            <person name="Girault D."/>
            <person name="Soupe-Gilbert M.-E."/>
            <person name="Picardeau M."/>
            <person name="Goarant C."/>
        </authorList>
    </citation>
    <scope>NUCLEOTIDE SEQUENCE [LARGE SCALE GENOMIC DNA]</scope>
    <source>
        <strain evidence="3 4">FH2-C-A2</strain>
    </source>
</reference>
<comment type="caution">
    <text evidence="3">The sequence shown here is derived from an EMBL/GenBank/DDBJ whole genome shotgun (WGS) entry which is preliminary data.</text>
</comment>
<sequence>MLKLNCVRRTFAVTFLVLSVDVSTLSGQESQSSQTNQGASSQNSELPIQPVQKNPEPKKDPLWSDGLKMGAMLRFRPEMKYNYDFDRSKNDNSEFVGQKIQFWIEKDFNEQIKAKITFQDARVWGAETGSASGLNTANDSTKQSTDIREAWVDVKNLIGPVSLQSGRQILRYGEERLVGGLDWTNVGRSFDGFRFKYDTKELSSHAWIMVIGEQDSDIAGNSSSLGKKNTYQAQYNCPTGSATCKLSPNASRRESGDAYFTGFYNTFKPSDMLNVDLYYIGLQKKWIPTNNGSILSVSNPDPYPRDSRWDILHTFGMRITNRTQKDRKSTQAWDYSLEYAVQTGSTGKTVRPGWDNGENSVSVRDPITGTVRSESIYKEKQKYDAFAFALDFGYTISQFRFGVEYDVGSGDPNRKDGSVSTFSNLFHSNHIYYGEADQVSWVNMIGKSANITWESEEWGKFRIAYWLVDKHKRQDGWYDITGNLKEGASTESISNNHYASGIPAAKDGLGDNRGAGLLGTNLFREIDFTYSIKHKSVAWALGFSWIYAGDAVGRKVNDVTVAYNSSSFLPQAQFAYLMMTYTL</sequence>
<accession>A0A2M9Z817</accession>
<dbReference type="Proteomes" id="UP000231912">
    <property type="component" value="Unassembled WGS sequence"/>
</dbReference>
<organism evidence="3 4">
    <name type="scientific">Leptospira wolffii</name>
    <dbReference type="NCBI Taxonomy" id="409998"/>
    <lineage>
        <taxon>Bacteria</taxon>
        <taxon>Pseudomonadati</taxon>
        <taxon>Spirochaetota</taxon>
        <taxon>Spirochaetia</taxon>
        <taxon>Leptospirales</taxon>
        <taxon>Leptospiraceae</taxon>
        <taxon>Leptospira</taxon>
    </lineage>
</organism>
<dbReference type="Pfam" id="PF13372">
    <property type="entry name" value="Alginate_exp"/>
    <property type="match status" value="2"/>
</dbReference>
<dbReference type="AlphaFoldDB" id="A0A2M9Z817"/>
<evidence type="ECO:0000313" key="3">
    <source>
        <dbReference type="EMBL" id="PJZ64472.1"/>
    </source>
</evidence>
<name>A0A2M9Z817_9LEPT</name>
<dbReference type="InterPro" id="IPR025388">
    <property type="entry name" value="Alginate_export_dom"/>
</dbReference>
<feature type="compositionally biased region" description="Polar residues" evidence="1">
    <location>
        <begin position="29"/>
        <end position="46"/>
    </location>
</feature>
<evidence type="ECO:0000313" key="4">
    <source>
        <dbReference type="Proteomes" id="UP000231912"/>
    </source>
</evidence>
<evidence type="ECO:0000256" key="1">
    <source>
        <dbReference type="SAM" id="MobiDB-lite"/>
    </source>
</evidence>
<protein>
    <recommendedName>
        <fullName evidence="2">Alginate export domain-containing protein</fullName>
    </recommendedName>
</protein>
<feature type="region of interest" description="Disordered" evidence="1">
    <location>
        <begin position="29"/>
        <end position="65"/>
    </location>
</feature>
<feature type="domain" description="Alginate export" evidence="2">
    <location>
        <begin position="257"/>
        <end position="556"/>
    </location>
</feature>
<dbReference type="EMBL" id="NPDT01000010">
    <property type="protein sequence ID" value="PJZ64472.1"/>
    <property type="molecule type" value="Genomic_DNA"/>
</dbReference>
<feature type="domain" description="Alginate export" evidence="2">
    <location>
        <begin position="67"/>
        <end position="203"/>
    </location>
</feature>
<evidence type="ECO:0000259" key="2">
    <source>
        <dbReference type="Pfam" id="PF13372"/>
    </source>
</evidence>
<gene>
    <name evidence="3" type="ORF">CH371_18470</name>
</gene>
<proteinExistence type="predicted"/>